<sequence>MSHKFHLIVIIGPLFILNCSTFSTTLVAEVSATEAEILPLASFLFAHRDQMRVGWHITSRKPVVKDLRTVSENPAGSIFVQLKPRRNEGEYQLALRVLRDGSHQFLRIREFTGGKPLNHKRYLTVPFELLIGAIQGEALRSLFPYDRVEFGGWQHQVTYDWETPELLARSFTKPGTQISPREDFVQGEKLIIPWNSLRSDLELKPLAVRDPLFIRKDESGLRYAYYRIQPGDTLYSSVVIRFIGKTKHNARSQNASDLLVLNGLADAHQLSPGQLIKIPLEWIQPEYLHQVPSIYRISEDTNAGNKLSSPQSQTSTDRGRPQTGSLYQTNIINQH</sequence>
<evidence type="ECO:0000259" key="2">
    <source>
        <dbReference type="Pfam" id="PF01476"/>
    </source>
</evidence>
<feature type="region of interest" description="Disordered" evidence="1">
    <location>
        <begin position="302"/>
        <end position="335"/>
    </location>
</feature>
<dbReference type="AlphaFoldDB" id="A0A381YDD1"/>
<protein>
    <recommendedName>
        <fullName evidence="2">LysM domain-containing protein</fullName>
    </recommendedName>
</protein>
<dbReference type="InterPro" id="IPR036779">
    <property type="entry name" value="LysM_dom_sf"/>
</dbReference>
<dbReference type="Pfam" id="PF01476">
    <property type="entry name" value="LysM"/>
    <property type="match status" value="1"/>
</dbReference>
<dbReference type="InterPro" id="IPR018392">
    <property type="entry name" value="LysM"/>
</dbReference>
<evidence type="ECO:0000256" key="1">
    <source>
        <dbReference type="SAM" id="MobiDB-lite"/>
    </source>
</evidence>
<dbReference type="CDD" id="cd00118">
    <property type="entry name" value="LysM"/>
    <property type="match status" value="1"/>
</dbReference>
<reference evidence="3" key="1">
    <citation type="submission" date="2018-05" db="EMBL/GenBank/DDBJ databases">
        <authorList>
            <person name="Lanie J.A."/>
            <person name="Ng W.-L."/>
            <person name="Kazmierczak K.M."/>
            <person name="Andrzejewski T.M."/>
            <person name="Davidsen T.M."/>
            <person name="Wayne K.J."/>
            <person name="Tettelin H."/>
            <person name="Glass J.I."/>
            <person name="Rusch D."/>
            <person name="Podicherti R."/>
            <person name="Tsui H.-C.T."/>
            <person name="Winkler M.E."/>
        </authorList>
    </citation>
    <scope>NUCLEOTIDE SEQUENCE</scope>
</reference>
<organism evidence="3">
    <name type="scientific">marine metagenome</name>
    <dbReference type="NCBI Taxonomy" id="408172"/>
    <lineage>
        <taxon>unclassified sequences</taxon>
        <taxon>metagenomes</taxon>
        <taxon>ecological metagenomes</taxon>
    </lineage>
</organism>
<dbReference type="Gene3D" id="3.10.350.10">
    <property type="entry name" value="LysM domain"/>
    <property type="match status" value="1"/>
</dbReference>
<evidence type="ECO:0000313" key="3">
    <source>
        <dbReference type="EMBL" id="SVA74591.1"/>
    </source>
</evidence>
<gene>
    <name evidence="3" type="ORF">METZ01_LOCUS127445</name>
</gene>
<name>A0A381YDD1_9ZZZZ</name>
<feature type="domain" description="LysM" evidence="2">
    <location>
        <begin position="255"/>
        <end position="279"/>
    </location>
</feature>
<dbReference type="EMBL" id="UINC01017875">
    <property type="protein sequence ID" value="SVA74591.1"/>
    <property type="molecule type" value="Genomic_DNA"/>
</dbReference>
<proteinExistence type="predicted"/>
<accession>A0A381YDD1</accession>